<evidence type="ECO:0000256" key="7">
    <source>
        <dbReference type="ARBA" id="ARBA00022984"/>
    </source>
</evidence>
<comment type="similarity">
    <text evidence="10 12">Belongs to the EPSP synthase family. MurA subfamily.</text>
</comment>
<dbReference type="GO" id="GO:0051301">
    <property type="term" value="P:cell division"/>
    <property type="evidence" value="ECO:0007669"/>
    <property type="project" value="UniProtKB-KW"/>
</dbReference>
<gene>
    <name evidence="12 14" type="primary">murA</name>
    <name evidence="14" type="ORF">COT12_00425</name>
</gene>
<evidence type="ECO:0000256" key="8">
    <source>
        <dbReference type="ARBA" id="ARBA00023306"/>
    </source>
</evidence>
<dbReference type="InterPro" id="IPR036968">
    <property type="entry name" value="Enolpyruvate_Tfrase_sf"/>
</dbReference>
<evidence type="ECO:0000256" key="5">
    <source>
        <dbReference type="ARBA" id="ARBA00022679"/>
    </source>
</evidence>
<keyword evidence="9 12" id="KW-0961">Cell wall biogenesis/degradation</keyword>
<dbReference type="GO" id="GO:0008760">
    <property type="term" value="F:UDP-N-acetylglucosamine 1-carboxyvinyltransferase activity"/>
    <property type="evidence" value="ECO:0007669"/>
    <property type="project" value="UniProtKB-UniRule"/>
</dbReference>
<proteinExistence type="inferred from homology"/>
<accession>A0A2M6YCY7</accession>
<keyword evidence="7 12" id="KW-0573">Peptidoglycan synthesis</keyword>
<dbReference type="CDD" id="cd01555">
    <property type="entry name" value="UdpNAET"/>
    <property type="match status" value="1"/>
</dbReference>
<feature type="domain" description="Enolpyruvate transferase" evidence="13">
    <location>
        <begin position="8"/>
        <end position="420"/>
    </location>
</feature>
<feature type="binding site" evidence="12">
    <location>
        <position position="318"/>
    </location>
    <ligand>
        <name>UDP-N-acetyl-alpha-D-glucosamine</name>
        <dbReference type="ChEBI" id="CHEBI:57705"/>
    </ligand>
</feature>
<dbReference type="SUPFAM" id="SSF55205">
    <property type="entry name" value="EPT/RTPC-like"/>
    <property type="match status" value="1"/>
</dbReference>
<keyword evidence="12" id="KW-0670">Pyruvate</keyword>
<evidence type="ECO:0000256" key="11">
    <source>
        <dbReference type="ARBA" id="ARBA00047527"/>
    </source>
</evidence>
<feature type="binding site" evidence="12">
    <location>
        <begin position="23"/>
        <end position="24"/>
    </location>
    <ligand>
        <name>phosphoenolpyruvate</name>
        <dbReference type="ChEBI" id="CHEBI:58702"/>
    </ligand>
</feature>
<evidence type="ECO:0000256" key="6">
    <source>
        <dbReference type="ARBA" id="ARBA00022960"/>
    </source>
</evidence>
<dbReference type="NCBIfam" id="NF006873">
    <property type="entry name" value="PRK09369.1"/>
    <property type="match status" value="1"/>
</dbReference>
<dbReference type="GO" id="GO:0071555">
    <property type="term" value="P:cell wall organization"/>
    <property type="evidence" value="ECO:0007669"/>
    <property type="project" value="UniProtKB-KW"/>
</dbReference>
<comment type="subcellular location">
    <subcellularLocation>
        <location evidence="1 12">Cytoplasm</location>
    </subcellularLocation>
</comment>
<evidence type="ECO:0000259" key="13">
    <source>
        <dbReference type="Pfam" id="PF00275"/>
    </source>
</evidence>
<keyword evidence="3 12" id="KW-0963">Cytoplasm</keyword>
<evidence type="ECO:0000256" key="10">
    <source>
        <dbReference type="ARBA" id="ARBA00038367"/>
    </source>
</evidence>
<evidence type="ECO:0000256" key="12">
    <source>
        <dbReference type="HAMAP-Rule" id="MF_00111"/>
    </source>
</evidence>
<comment type="pathway">
    <text evidence="2 12">Cell wall biogenesis; peptidoglycan biosynthesis.</text>
</comment>
<evidence type="ECO:0000313" key="15">
    <source>
        <dbReference type="Proteomes" id="UP000229896"/>
    </source>
</evidence>
<dbReference type="AlphaFoldDB" id="A0A2M6YCY7"/>
<reference evidence="15" key="1">
    <citation type="submission" date="2017-09" db="EMBL/GenBank/DDBJ databases">
        <title>Depth-based differentiation of microbial function through sediment-hosted aquifers and enrichment of novel symbionts in the deep terrestrial subsurface.</title>
        <authorList>
            <person name="Probst A.J."/>
            <person name="Ladd B."/>
            <person name="Jarett J.K."/>
            <person name="Geller-Mcgrath D.E."/>
            <person name="Sieber C.M.K."/>
            <person name="Emerson J.B."/>
            <person name="Anantharaman K."/>
            <person name="Thomas B.C."/>
            <person name="Malmstrom R."/>
            <person name="Stieglmeier M."/>
            <person name="Klingl A."/>
            <person name="Woyke T."/>
            <person name="Ryan C.M."/>
            <person name="Banfield J.F."/>
        </authorList>
    </citation>
    <scope>NUCLEOTIDE SEQUENCE [LARGE SCALE GENOMIC DNA]</scope>
</reference>
<dbReference type="InterPro" id="IPR050068">
    <property type="entry name" value="MurA_subfamily"/>
</dbReference>
<dbReference type="GO" id="GO:0019277">
    <property type="term" value="P:UDP-N-acetylgalactosamine biosynthetic process"/>
    <property type="evidence" value="ECO:0007669"/>
    <property type="project" value="InterPro"/>
</dbReference>
<feature type="active site" description="Proton donor" evidence="12">
    <location>
        <position position="117"/>
    </location>
</feature>
<dbReference type="EMBL" id="PEXI01000018">
    <property type="protein sequence ID" value="PIU24551.1"/>
    <property type="molecule type" value="Genomic_DNA"/>
</dbReference>
<dbReference type="NCBIfam" id="TIGR01072">
    <property type="entry name" value="murA"/>
    <property type="match status" value="1"/>
</dbReference>
<dbReference type="Pfam" id="PF00275">
    <property type="entry name" value="EPSP_synthase"/>
    <property type="match status" value="1"/>
</dbReference>
<dbReference type="Gene3D" id="3.65.10.10">
    <property type="entry name" value="Enolpyruvate transferase domain"/>
    <property type="match status" value="2"/>
</dbReference>
<dbReference type="GO" id="GO:0005737">
    <property type="term" value="C:cytoplasm"/>
    <property type="evidence" value="ECO:0007669"/>
    <property type="project" value="UniProtKB-SubCell"/>
</dbReference>
<keyword evidence="4 12" id="KW-0132">Cell division</keyword>
<evidence type="ECO:0000313" key="14">
    <source>
        <dbReference type="EMBL" id="PIU24551.1"/>
    </source>
</evidence>
<keyword evidence="8 12" id="KW-0131">Cell cycle</keyword>
<feature type="binding site" evidence="12">
    <location>
        <position position="93"/>
    </location>
    <ligand>
        <name>UDP-N-acetyl-alpha-D-glucosamine</name>
        <dbReference type="ChEBI" id="CHEBI:57705"/>
    </ligand>
</feature>
<feature type="modified residue" description="2-(S-cysteinyl)pyruvic acid O-phosphothioketal" evidence="12">
    <location>
        <position position="117"/>
    </location>
</feature>
<comment type="caution">
    <text evidence="14">The sequence shown here is derived from an EMBL/GenBank/DDBJ whole genome shotgun (WGS) entry which is preliminary data.</text>
</comment>
<name>A0A2M6YCY7_9BACT</name>
<dbReference type="Proteomes" id="UP000229896">
    <property type="component" value="Unassembled WGS sequence"/>
</dbReference>
<dbReference type="PANTHER" id="PTHR43783:SF1">
    <property type="entry name" value="UDP-N-ACETYLGLUCOSAMINE 1-CARBOXYVINYLTRANSFERASE"/>
    <property type="match status" value="1"/>
</dbReference>
<dbReference type="UniPathway" id="UPA00219"/>
<dbReference type="GO" id="GO:0009252">
    <property type="term" value="P:peptidoglycan biosynthetic process"/>
    <property type="evidence" value="ECO:0007669"/>
    <property type="project" value="UniProtKB-UniRule"/>
</dbReference>
<keyword evidence="5 12" id="KW-0808">Transferase</keyword>
<keyword evidence="6 12" id="KW-0133">Cell shape</keyword>
<sequence length="431" mass="47417">MMAKFKVRGKKNFNGNFKVTGAKNAALKMIAAAVLIPGEVVLHNVPRILDIFRMIEVIQSLGAKVDFSGNTLKIDGTNVKSWSPDETPVKKLRGSVVIIGPLLSRFGKANFSEPGGCLIGSRPIGFHLKAFSDLGVTVKEYKKEGKYSLIDDGHYRQGNKEITLAEMSVTTTENVMMGAVLRDGKTKINIAACEPEIVDLANFLNKAGAKISGAGTHTIIVDGIRELHPAEHTVIPDRIEAGTIVIAAAICGGKVTIEDIIPEHLQLPLSKFEMANVDFEISKKEDKYADLIVKQKRKLIAPDVKWIDTRPYPGFPTDLQSPFTVLLTQAEGRCRMFETIFDSRFDYVKWLVAMGADIKILNPHMIEVRGVSSLKAKKIECSDLRGGASLVLAAMCAEGDSEIENIEYIDRGYEDFDQRLRGIGAEIERVK</sequence>
<dbReference type="InterPro" id="IPR013792">
    <property type="entry name" value="RNA3'P_cycl/enolpyr_Trfase_a/b"/>
</dbReference>
<dbReference type="GO" id="GO:0008360">
    <property type="term" value="P:regulation of cell shape"/>
    <property type="evidence" value="ECO:0007669"/>
    <property type="project" value="UniProtKB-KW"/>
</dbReference>
<evidence type="ECO:0000256" key="4">
    <source>
        <dbReference type="ARBA" id="ARBA00022618"/>
    </source>
</evidence>
<dbReference type="InterPro" id="IPR005750">
    <property type="entry name" value="UDP_GlcNAc_COvinyl_MurA"/>
</dbReference>
<evidence type="ECO:0000256" key="1">
    <source>
        <dbReference type="ARBA" id="ARBA00004496"/>
    </source>
</evidence>
<evidence type="ECO:0000256" key="2">
    <source>
        <dbReference type="ARBA" id="ARBA00004752"/>
    </source>
</evidence>
<comment type="catalytic activity">
    <reaction evidence="11 12">
        <text>phosphoenolpyruvate + UDP-N-acetyl-alpha-D-glucosamine = UDP-N-acetyl-3-O-(1-carboxyvinyl)-alpha-D-glucosamine + phosphate</text>
        <dbReference type="Rhea" id="RHEA:18681"/>
        <dbReference type="ChEBI" id="CHEBI:43474"/>
        <dbReference type="ChEBI" id="CHEBI:57705"/>
        <dbReference type="ChEBI" id="CHEBI:58702"/>
        <dbReference type="ChEBI" id="CHEBI:68483"/>
        <dbReference type="EC" id="2.5.1.7"/>
    </reaction>
</comment>
<comment type="function">
    <text evidence="12">Cell wall formation. Adds enolpyruvyl to UDP-N-acetylglucosamine.</text>
</comment>
<dbReference type="PANTHER" id="PTHR43783">
    <property type="entry name" value="UDP-N-ACETYLGLUCOSAMINE 1-CARBOXYVINYLTRANSFERASE"/>
    <property type="match status" value="1"/>
</dbReference>
<dbReference type="EC" id="2.5.1.7" evidence="12"/>
<protein>
    <recommendedName>
        <fullName evidence="12">UDP-N-acetylglucosamine 1-carboxyvinyltransferase</fullName>
        <ecNumber evidence="12">2.5.1.7</ecNumber>
    </recommendedName>
    <alternativeName>
        <fullName evidence="12">Enoylpyruvate transferase</fullName>
    </alternativeName>
    <alternativeName>
        <fullName evidence="12">UDP-N-acetylglucosamine enolpyruvyl transferase</fullName>
        <shortName evidence="12">EPT</shortName>
    </alternativeName>
</protein>
<evidence type="ECO:0000256" key="9">
    <source>
        <dbReference type="ARBA" id="ARBA00023316"/>
    </source>
</evidence>
<evidence type="ECO:0000256" key="3">
    <source>
        <dbReference type="ARBA" id="ARBA00022490"/>
    </source>
</evidence>
<organism evidence="14 15">
    <name type="scientific">Candidatus Berkelbacteria bacterium CG08_land_8_20_14_0_20_39_8</name>
    <dbReference type="NCBI Taxonomy" id="1974511"/>
    <lineage>
        <taxon>Bacteria</taxon>
        <taxon>Candidatus Berkelbacteria</taxon>
    </lineage>
</organism>
<comment type="caution">
    <text evidence="12">Lacks conserved residue(s) required for the propagation of feature annotation.</text>
</comment>
<feature type="binding site" evidence="12">
    <location>
        <position position="340"/>
    </location>
    <ligand>
        <name>UDP-N-acetyl-alpha-D-glucosamine</name>
        <dbReference type="ChEBI" id="CHEBI:57705"/>
    </ligand>
</feature>
<dbReference type="HAMAP" id="MF_00111">
    <property type="entry name" value="MurA"/>
    <property type="match status" value="1"/>
</dbReference>
<dbReference type="InterPro" id="IPR001986">
    <property type="entry name" value="Enolpyruvate_Tfrase_dom"/>
</dbReference>